<reference evidence="5 6" key="1">
    <citation type="journal article" date="2013" name="Nat. Commun.">
        <title>Genome analysis reveals insights into physiology and longevity of the Brandt's bat Myotis brandtii.</title>
        <authorList>
            <person name="Seim I."/>
            <person name="Fang X."/>
            <person name="Xiong Z."/>
            <person name="Lobanov A.V."/>
            <person name="Huang Z."/>
            <person name="Ma S."/>
            <person name="Feng Y."/>
            <person name="Turanov A.A."/>
            <person name="Zhu Y."/>
            <person name="Lenz T.L."/>
            <person name="Gerashchenko M.V."/>
            <person name="Fan D."/>
            <person name="Hee Yim S."/>
            <person name="Yao X."/>
            <person name="Jordan D."/>
            <person name="Xiong Y."/>
            <person name="Ma Y."/>
            <person name="Lyapunov A.N."/>
            <person name="Chen G."/>
            <person name="Kulakova O.I."/>
            <person name="Sun Y."/>
            <person name="Lee S.G."/>
            <person name="Bronson R.T."/>
            <person name="Moskalev A.A."/>
            <person name="Sunyaev S.R."/>
            <person name="Zhang G."/>
            <person name="Krogh A."/>
            <person name="Wang J."/>
            <person name="Gladyshev V.N."/>
        </authorList>
    </citation>
    <scope>NUCLEOTIDE SEQUENCE [LARGE SCALE GENOMIC DNA]</scope>
</reference>
<dbReference type="EMBL" id="KE162192">
    <property type="protein sequence ID" value="EPQ07411.1"/>
    <property type="molecule type" value="Genomic_DNA"/>
</dbReference>
<dbReference type="Pfam" id="PF02146">
    <property type="entry name" value="SIR2"/>
    <property type="match status" value="1"/>
</dbReference>
<accession>S7MSR2</accession>
<keyword evidence="3" id="KW-0862">Zinc</keyword>
<dbReference type="GO" id="GO:0046872">
    <property type="term" value="F:metal ion binding"/>
    <property type="evidence" value="ECO:0007669"/>
    <property type="project" value="UniProtKB-KW"/>
</dbReference>
<dbReference type="InterPro" id="IPR050134">
    <property type="entry name" value="NAD-dep_sirtuin_deacylases"/>
</dbReference>
<organism evidence="5 6">
    <name type="scientific">Myotis brandtii</name>
    <name type="common">Brandt's bat</name>
    <dbReference type="NCBI Taxonomy" id="109478"/>
    <lineage>
        <taxon>Eukaryota</taxon>
        <taxon>Metazoa</taxon>
        <taxon>Chordata</taxon>
        <taxon>Craniata</taxon>
        <taxon>Vertebrata</taxon>
        <taxon>Euteleostomi</taxon>
        <taxon>Mammalia</taxon>
        <taxon>Eutheria</taxon>
        <taxon>Laurasiatheria</taxon>
        <taxon>Chiroptera</taxon>
        <taxon>Yangochiroptera</taxon>
        <taxon>Vespertilionidae</taxon>
        <taxon>Myotis</taxon>
    </lineage>
</organism>
<feature type="active site" description="Proton acceptor" evidence="3">
    <location>
        <position position="50"/>
    </location>
</feature>
<dbReference type="InterPro" id="IPR029035">
    <property type="entry name" value="DHS-like_NAD/FAD-binding_dom"/>
</dbReference>
<dbReference type="GO" id="GO:0017136">
    <property type="term" value="F:histone deacetylase activity, NAD-dependent"/>
    <property type="evidence" value="ECO:0007669"/>
    <property type="project" value="TreeGrafter"/>
</dbReference>
<feature type="binding site" evidence="3">
    <location>
        <position position="85"/>
    </location>
    <ligand>
        <name>Zn(2+)</name>
        <dbReference type="ChEBI" id="CHEBI:29105"/>
    </ligand>
</feature>
<feature type="binding site" evidence="3">
    <location>
        <position position="58"/>
    </location>
    <ligand>
        <name>Zn(2+)</name>
        <dbReference type="ChEBI" id="CHEBI:29105"/>
    </ligand>
</feature>
<dbReference type="PANTHER" id="PTHR11085">
    <property type="entry name" value="NAD-DEPENDENT PROTEIN DEACYLASE SIRTUIN-5, MITOCHONDRIAL-RELATED"/>
    <property type="match status" value="1"/>
</dbReference>
<keyword evidence="2" id="KW-0520">NAD</keyword>
<sequence>MYPENYRPNVIHYFLRLLQDKGLLLRLYTQNIDGLERAAGIPDSRLVEAHGSFASATCTVCGRASPMEGFWAEVMGDRVPRCTVCTGVVKPDIVFFGEALPQRFLLHVVDFPIADLLLILGTSLQVEPFASLSEAPRSSVPRVFMNQEAAGSLAWRPRSRDVLQLGELVDGVDKLVELLGWTEELKDLVQRETGQVQAQRVTLTLAVTLDQPHLGGCSHGVWVL</sequence>
<feature type="domain" description="Deacetylase sirtuin-type" evidence="4">
    <location>
        <begin position="1"/>
        <end position="182"/>
    </location>
</feature>
<dbReference type="SUPFAM" id="SSF52467">
    <property type="entry name" value="DHS-like NAD/FAD-binding domain"/>
    <property type="match status" value="1"/>
</dbReference>
<dbReference type="Gene3D" id="3.40.50.1220">
    <property type="entry name" value="TPP-binding domain"/>
    <property type="match status" value="1"/>
</dbReference>
<evidence type="ECO:0000256" key="1">
    <source>
        <dbReference type="ARBA" id="ARBA00022679"/>
    </source>
</evidence>
<dbReference type="AlphaFoldDB" id="S7MSR2"/>
<dbReference type="PANTHER" id="PTHR11085:SF5">
    <property type="entry name" value="NAD-DEPENDENT PROTEIN DEACETYLASE SIRTUIN-3, MITOCHONDRIAL"/>
    <property type="match status" value="1"/>
</dbReference>
<evidence type="ECO:0000256" key="2">
    <source>
        <dbReference type="ARBA" id="ARBA00023027"/>
    </source>
</evidence>
<evidence type="ECO:0000313" key="6">
    <source>
        <dbReference type="Proteomes" id="UP000052978"/>
    </source>
</evidence>
<dbReference type="GO" id="GO:0005634">
    <property type="term" value="C:nucleus"/>
    <property type="evidence" value="ECO:0007669"/>
    <property type="project" value="TreeGrafter"/>
</dbReference>
<feature type="binding site" evidence="3">
    <location>
        <position position="61"/>
    </location>
    <ligand>
        <name>Zn(2+)</name>
        <dbReference type="ChEBI" id="CHEBI:29105"/>
    </ligand>
</feature>
<dbReference type="eggNOG" id="KOG2682">
    <property type="taxonomic scope" value="Eukaryota"/>
</dbReference>
<dbReference type="PROSITE" id="PS50305">
    <property type="entry name" value="SIRTUIN"/>
    <property type="match status" value="1"/>
</dbReference>
<protein>
    <submittedName>
        <fullName evidence="5">NAD-dependent deacetylase sirtuin-3, mitochondrial</fullName>
    </submittedName>
</protein>
<proteinExistence type="predicted"/>
<gene>
    <name evidence="5" type="ORF">D623_10002747</name>
</gene>
<evidence type="ECO:0000256" key="3">
    <source>
        <dbReference type="PROSITE-ProRule" id="PRU00236"/>
    </source>
</evidence>
<dbReference type="InterPro" id="IPR026590">
    <property type="entry name" value="Ssirtuin_cat_dom"/>
</dbReference>
<evidence type="ECO:0000313" key="5">
    <source>
        <dbReference type="EMBL" id="EPQ07411.1"/>
    </source>
</evidence>
<dbReference type="Proteomes" id="UP000052978">
    <property type="component" value="Unassembled WGS sequence"/>
</dbReference>
<dbReference type="InterPro" id="IPR003000">
    <property type="entry name" value="Sirtuin"/>
</dbReference>
<keyword evidence="6" id="KW-1185">Reference proteome</keyword>
<feature type="binding site" evidence="3">
    <location>
        <position position="82"/>
    </location>
    <ligand>
        <name>Zn(2+)</name>
        <dbReference type="ChEBI" id="CHEBI:29105"/>
    </ligand>
</feature>
<dbReference type="GO" id="GO:0070403">
    <property type="term" value="F:NAD+ binding"/>
    <property type="evidence" value="ECO:0007669"/>
    <property type="project" value="InterPro"/>
</dbReference>
<evidence type="ECO:0000259" key="4">
    <source>
        <dbReference type="PROSITE" id="PS50305"/>
    </source>
</evidence>
<keyword evidence="1" id="KW-0808">Transferase</keyword>
<name>S7MSR2_MYOBR</name>
<keyword evidence="3" id="KW-0479">Metal-binding</keyword>